<feature type="domain" description="Wall-associated receptor kinase galacturonan-binding" evidence="4">
    <location>
        <begin position="38"/>
        <end position="89"/>
    </location>
</feature>
<keyword evidence="6" id="KW-1185">Reference proteome</keyword>
<dbReference type="Pfam" id="PF13947">
    <property type="entry name" value="GUB_WAK_bind"/>
    <property type="match status" value="1"/>
</dbReference>
<protein>
    <recommendedName>
        <fullName evidence="4">Wall-associated receptor kinase galacturonan-binding domain-containing protein</fullName>
    </recommendedName>
</protein>
<evidence type="ECO:0000256" key="2">
    <source>
        <dbReference type="ARBA" id="ARBA00022729"/>
    </source>
</evidence>
<name>A0AAD5Z4X0_9POAL</name>
<evidence type="ECO:0000259" key="4">
    <source>
        <dbReference type="Pfam" id="PF13947"/>
    </source>
</evidence>
<dbReference type="InterPro" id="IPR025287">
    <property type="entry name" value="WAK_GUB"/>
</dbReference>
<gene>
    <name evidence="5" type="ORF">LUZ61_016113</name>
</gene>
<accession>A0AAD5Z4X0</accession>
<comment type="subcellular location">
    <subcellularLocation>
        <location evidence="1">Membrane</location>
        <topology evidence="1">Single-pass membrane protein</topology>
    </subcellularLocation>
</comment>
<evidence type="ECO:0000256" key="3">
    <source>
        <dbReference type="SAM" id="SignalP"/>
    </source>
</evidence>
<evidence type="ECO:0000313" key="5">
    <source>
        <dbReference type="EMBL" id="KAJ3686949.1"/>
    </source>
</evidence>
<keyword evidence="2 3" id="KW-0732">Signal</keyword>
<evidence type="ECO:0000313" key="6">
    <source>
        <dbReference type="Proteomes" id="UP001210211"/>
    </source>
</evidence>
<dbReference type="Proteomes" id="UP001210211">
    <property type="component" value="Unassembled WGS sequence"/>
</dbReference>
<evidence type="ECO:0000256" key="1">
    <source>
        <dbReference type="ARBA" id="ARBA00004167"/>
    </source>
</evidence>
<reference evidence="5 6" key="1">
    <citation type="journal article" date="2022" name="Cell">
        <title>Repeat-based holocentromeres influence genome architecture and karyotype evolution.</title>
        <authorList>
            <person name="Hofstatter P.G."/>
            <person name="Thangavel G."/>
            <person name="Lux T."/>
            <person name="Neumann P."/>
            <person name="Vondrak T."/>
            <person name="Novak P."/>
            <person name="Zhang M."/>
            <person name="Costa L."/>
            <person name="Castellani M."/>
            <person name="Scott A."/>
            <person name="Toegelov H."/>
            <person name="Fuchs J."/>
            <person name="Mata-Sucre Y."/>
            <person name="Dias Y."/>
            <person name="Vanzela A.L.L."/>
            <person name="Huettel B."/>
            <person name="Almeida C.C.S."/>
            <person name="Simkova H."/>
            <person name="Souza G."/>
            <person name="Pedrosa-Harand A."/>
            <person name="Macas J."/>
            <person name="Mayer K.F.X."/>
            <person name="Houben A."/>
            <person name="Marques A."/>
        </authorList>
    </citation>
    <scope>NUCLEOTIDE SEQUENCE [LARGE SCALE GENOMIC DNA]</scope>
    <source>
        <strain evidence="5">RhyTen1mFocal</strain>
    </source>
</reference>
<organism evidence="5 6">
    <name type="scientific">Rhynchospora tenuis</name>
    <dbReference type="NCBI Taxonomy" id="198213"/>
    <lineage>
        <taxon>Eukaryota</taxon>
        <taxon>Viridiplantae</taxon>
        <taxon>Streptophyta</taxon>
        <taxon>Embryophyta</taxon>
        <taxon>Tracheophyta</taxon>
        <taxon>Spermatophyta</taxon>
        <taxon>Magnoliopsida</taxon>
        <taxon>Liliopsida</taxon>
        <taxon>Poales</taxon>
        <taxon>Cyperaceae</taxon>
        <taxon>Cyperoideae</taxon>
        <taxon>Rhynchosporeae</taxon>
        <taxon>Rhynchospora</taxon>
    </lineage>
</organism>
<dbReference type="AlphaFoldDB" id="A0AAD5Z4X0"/>
<proteinExistence type="predicted"/>
<dbReference type="EMBL" id="JAMRDG010000002">
    <property type="protein sequence ID" value="KAJ3686949.1"/>
    <property type="molecule type" value="Genomic_DNA"/>
</dbReference>
<feature type="chain" id="PRO_5042178151" description="Wall-associated receptor kinase galacturonan-binding domain-containing protein" evidence="3">
    <location>
        <begin position="33"/>
        <end position="331"/>
    </location>
</feature>
<comment type="caution">
    <text evidence="5">The sequence shown here is derived from an EMBL/GenBank/DDBJ whole genome shotgun (WGS) entry which is preliminary data.</text>
</comment>
<dbReference type="GO" id="GO:0016020">
    <property type="term" value="C:membrane"/>
    <property type="evidence" value="ECO:0007669"/>
    <property type="project" value="UniProtKB-SubCell"/>
</dbReference>
<sequence>MKSKTISQITALAAVLMLTIMLFMPFQTVASAIALAGCPETCGDIEIPYPFGIGPKCSLPGFELSCNVSNNGSPTPFLFNNIPVLQISLIWGHVLVNKSIMSSCYNQATSSFSNTSNDWNLSGTPYRINSWQNKFTVFGCDIDARMSIGNETDMFTYTCMTSGCFSQDRFNIDRVCSGEGCCQIDIPEELSSYEISLQYRNYSSAKQYNSSQCGYVVLGADIVSEFRSTDITISKLYKHRLYLDWSIGNESCKMAQERQDKSSYACISDHSMCINSNNSPGYSCYCSDHYEGNPYIKGGCLLGVRNFCPAFARPNTTGDCQLYVPYVIGNR</sequence>
<feature type="signal peptide" evidence="3">
    <location>
        <begin position="1"/>
        <end position="32"/>
    </location>
</feature>
<dbReference type="PANTHER" id="PTHR33491">
    <property type="entry name" value="OSJNBA0016N04.9 PROTEIN"/>
    <property type="match status" value="1"/>
</dbReference>
<dbReference type="GO" id="GO:0030247">
    <property type="term" value="F:polysaccharide binding"/>
    <property type="evidence" value="ECO:0007669"/>
    <property type="project" value="InterPro"/>
</dbReference>